<feature type="region of interest" description="Disordered" evidence="2">
    <location>
        <begin position="32"/>
        <end position="61"/>
    </location>
</feature>
<dbReference type="Proteomes" id="UP000552644">
    <property type="component" value="Unassembled WGS sequence"/>
</dbReference>
<dbReference type="AlphaFoldDB" id="A0A7W7QPE6"/>
<dbReference type="RefSeq" id="WP_312863765.1">
    <property type="nucleotide sequence ID" value="NZ_JACHJP010000004.1"/>
</dbReference>
<dbReference type="GO" id="GO:0042128">
    <property type="term" value="P:nitrate assimilation"/>
    <property type="evidence" value="ECO:0007669"/>
    <property type="project" value="UniProtKB-KW"/>
</dbReference>
<organism evidence="3 4">
    <name type="scientific">Streptosporangium saharense</name>
    <dbReference type="NCBI Taxonomy" id="1706840"/>
    <lineage>
        <taxon>Bacteria</taxon>
        <taxon>Bacillati</taxon>
        <taxon>Actinomycetota</taxon>
        <taxon>Actinomycetes</taxon>
        <taxon>Streptosporangiales</taxon>
        <taxon>Streptosporangiaceae</taxon>
        <taxon>Streptosporangium</taxon>
    </lineage>
</organism>
<reference evidence="3 4" key="1">
    <citation type="submission" date="2020-08" db="EMBL/GenBank/DDBJ databases">
        <title>Genomic Encyclopedia of Type Strains, Phase III (KMG-III): the genomes of soil and plant-associated and newly described type strains.</title>
        <authorList>
            <person name="Whitman W."/>
        </authorList>
    </citation>
    <scope>NUCLEOTIDE SEQUENCE [LARGE SCALE GENOMIC DNA]</scope>
    <source>
        <strain evidence="3 4">CECT 8840</strain>
    </source>
</reference>
<dbReference type="GO" id="GO:0051131">
    <property type="term" value="P:chaperone-mediated protein complex assembly"/>
    <property type="evidence" value="ECO:0007669"/>
    <property type="project" value="InterPro"/>
</dbReference>
<dbReference type="GO" id="GO:0051082">
    <property type="term" value="F:unfolded protein binding"/>
    <property type="evidence" value="ECO:0007669"/>
    <property type="project" value="InterPro"/>
</dbReference>
<sequence>MNAPPTNTARTLSPATATTTIPVALVTPATSAKATPMTPAIPAPVPSATGTLHAPVSTTSATPVTATDRTRLFQLAAVLLTYPDEVLLDAADELRDAAALIEHPWLRGQVEEFLAWLTGTAPIDVQRHYVQTFDLRRRSGLYLTYYLHGDTRRRGMALLVLKQRYRAHGLRLAPGELPDLLPVVLEFAATVGPGEGEAPLRQHRRGVELLRAALADHGTPYGLLIEAITAVLPELTEADREAVAQLALDGPPVESVGLDSLGPDGLAPYPTCSSSEAQR</sequence>
<dbReference type="SUPFAM" id="SSF89155">
    <property type="entry name" value="TorD-like"/>
    <property type="match status" value="1"/>
</dbReference>
<name>A0A7W7QPE6_9ACTN</name>
<accession>A0A7W7QPE6</accession>
<evidence type="ECO:0000313" key="4">
    <source>
        <dbReference type="Proteomes" id="UP000552644"/>
    </source>
</evidence>
<keyword evidence="1" id="KW-0534">Nitrate assimilation</keyword>
<protein>
    <submittedName>
        <fullName evidence="3">Nitrate reductase delta subunit</fullName>
    </submittedName>
</protein>
<dbReference type="InterPro" id="IPR020945">
    <property type="entry name" value="DMSO/NO3_reduct_chaperone"/>
</dbReference>
<evidence type="ECO:0000256" key="1">
    <source>
        <dbReference type="ARBA" id="ARBA00023063"/>
    </source>
</evidence>
<keyword evidence="4" id="KW-1185">Reference proteome</keyword>
<dbReference type="EMBL" id="JACHJP010000004">
    <property type="protein sequence ID" value="MBB4917346.1"/>
    <property type="molecule type" value="Genomic_DNA"/>
</dbReference>
<dbReference type="Gene3D" id="1.10.3480.10">
    <property type="entry name" value="TorD-like"/>
    <property type="match status" value="1"/>
</dbReference>
<dbReference type="InterPro" id="IPR003765">
    <property type="entry name" value="NO3_reductase_chaperone_NarJ"/>
</dbReference>
<dbReference type="PANTHER" id="PTHR43680">
    <property type="entry name" value="NITRATE REDUCTASE MOLYBDENUM COFACTOR ASSEMBLY CHAPERONE"/>
    <property type="match status" value="1"/>
</dbReference>
<gene>
    <name evidence="3" type="ORF">FHS44_004454</name>
</gene>
<dbReference type="Pfam" id="PF02613">
    <property type="entry name" value="Nitrate_red_del"/>
    <property type="match status" value="1"/>
</dbReference>
<dbReference type="PANTHER" id="PTHR43680:SF2">
    <property type="entry name" value="NITRATE REDUCTASE MOLYBDENUM COFACTOR ASSEMBLY CHAPERONE NARJ"/>
    <property type="match status" value="1"/>
</dbReference>
<proteinExistence type="predicted"/>
<evidence type="ECO:0000313" key="3">
    <source>
        <dbReference type="EMBL" id="MBB4917346.1"/>
    </source>
</evidence>
<feature type="region of interest" description="Disordered" evidence="2">
    <location>
        <begin position="254"/>
        <end position="279"/>
    </location>
</feature>
<comment type="caution">
    <text evidence="3">The sequence shown here is derived from an EMBL/GenBank/DDBJ whole genome shotgun (WGS) entry which is preliminary data.</text>
</comment>
<dbReference type="GO" id="GO:0016530">
    <property type="term" value="F:metallochaperone activity"/>
    <property type="evidence" value="ECO:0007669"/>
    <property type="project" value="TreeGrafter"/>
</dbReference>
<dbReference type="NCBIfam" id="TIGR00684">
    <property type="entry name" value="narJ"/>
    <property type="match status" value="1"/>
</dbReference>
<evidence type="ECO:0000256" key="2">
    <source>
        <dbReference type="SAM" id="MobiDB-lite"/>
    </source>
</evidence>
<dbReference type="InterPro" id="IPR036411">
    <property type="entry name" value="TorD-like_sf"/>
</dbReference>